<reference evidence="2 3" key="1">
    <citation type="submission" date="2020-03" db="EMBL/GenBank/DDBJ databases">
        <title>Sequencing the genomes of 1000 actinobacteria strains.</title>
        <authorList>
            <person name="Klenk H.-P."/>
        </authorList>
    </citation>
    <scope>NUCLEOTIDE SEQUENCE [LARGE SCALE GENOMIC DNA]</scope>
    <source>
        <strain evidence="2 3">DSM 45685</strain>
    </source>
</reference>
<keyword evidence="1" id="KW-0472">Membrane</keyword>
<gene>
    <name evidence="2" type="ORF">FHU38_000405</name>
</gene>
<proteinExistence type="predicted"/>
<dbReference type="RefSeq" id="WP_243852182.1">
    <property type="nucleotide sequence ID" value="NZ_JAAOYM010000001.1"/>
</dbReference>
<comment type="caution">
    <text evidence="2">The sequence shown here is derived from an EMBL/GenBank/DDBJ whole genome shotgun (WGS) entry which is preliminary data.</text>
</comment>
<evidence type="ECO:0000313" key="3">
    <source>
        <dbReference type="Proteomes" id="UP000545493"/>
    </source>
</evidence>
<dbReference type="Proteomes" id="UP000545493">
    <property type="component" value="Unassembled WGS sequence"/>
</dbReference>
<organism evidence="2 3">
    <name type="scientific">Saccharomonospora amisosensis</name>
    <dbReference type="NCBI Taxonomy" id="1128677"/>
    <lineage>
        <taxon>Bacteria</taxon>
        <taxon>Bacillati</taxon>
        <taxon>Actinomycetota</taxon>
        <taxon>Actinomycetes</taxon>
        <taxon>Pseudonocardiales</taxon>
        <taxon>Pseudonocardiaceae</taxon>
        <taxon>Saccharomonospora</taxon>
    </lineage>
</organism>
<evidence type="ECO:0008006" key="4">
    <source>
        <dbReference type="Google" id="ProtNLM"/>
    </source>
</evidence>
<evidence type="ECO:0000313" key="2">
    <source>
        <dbReference type="EMBL" id="NIJ10061.1"/>
    </source>
</evidence>
<dbReference type="InterPro" id="IPR049790">
    <property type="entry name" value="Rv3655c/TadE"/>
</dbReference>
<sequence>MWFTMPHVAGASGWVGQRDRGAVTVEAAMALCSLVLVFGAVLSGVAAATDHLRCADAASEAARMLSRGDRERAEEAVRLLAPDGAQLDVEQRGREIAVAVRADAAGGLLPGVDVRAEAHSEAEPGVEVVGDAGR</sequence>
<dbReference type="AlphaFoldDB" id="A0A7X5ZP37"/>
<keyword evidence="1" id="KW-0812">Transmembrane</keyword>
<keyword evidence="1" id="KW-1133">Transmembrane helix</keyword>
<name>A0A7X5ZP37_9PSEU</name>
<dbReference type="EMBL" id="JAAOYM010000001">
    <property type="protein sequence ID" value="NIJ10061.1"/>
    <property type="molecule type" value="Genomic_DNA"/>
</dbReference>
<accession>A0A7X5ZP37</accession>
<evidence type="ECO:0000256" key="1">
    <source>
        <dbReference type="SAM" id="Phobius"/>
    </source>
</evidence>
<protein>
    <recommendedName>
        <fullName evidence="4">TadE-like protein</fullName>
    </recommendedName>
</protein>
<feature type="transmembrane region" description="Helical" evidence="1">
    <location>
        <begin position="27"/>
        <end position="48"/>
    </location>
</feature>
<dbReference type="NCBIfam" id="NF041390">
    <property type="entry name" value="TadE_Rv3655c"/>
    <property type="match status" value="1"/>
</dbReference>
<keyword evidence="3" id="KW-1185">Reference proteome</keyword>